<feature type="transmembrane region" description="Helical" evidence="1">
    <location>
        <begin position="47"/>
        <end position="65"/>
    </location>
</feature>
<reference evidence="3" key="1">
    <citation type="submission" date="2017-01" db="EMBL/GenBank/DDBJ databases">
        <authorList>
            <person name="Varghese N."/>
            <person name="Submissions S."/>
        </authorList>
    </citation>
    <scope>NUCLEOTIDE SEQUENCE [LARGE SCALE GENOMIC DNA]</scope>
    <source>
        <strain evidence="3">DSM 23127</strain>
    </source>
</reference>
<name>A0A1N7JDY1_9BACI</name>
<proteinExistence type="predicted"/>
<feature type="transmembrane region" description="Helical" evidence="1">
    <location>
        <begin position="126"/>
        <end position="145"/>
    </location>
</feature>
<evidence type="ECO:0000256" key="1">
    <source>
        <dbReference type="SAM" id="Phobius"/>
    </source>
</evidence>
<keyword evidence="1" id="KW-1133">Transmembrane helix</keyword>
<sequence length="393" mass="45845">MSEHVKELNRYTRYIFNGHIAVVLFFLFSAGAYFYQQWLQTIPDDFPAAWVVAVAFGSIVTYSPVRTMIKEPDLVFLLPAEFELKDYFRRCLYYSYIIQLYIIFLAAAALGPLYFTVYPELGMNHYLRIIASMLVIKGVIMVSNWWMLQERQPGVRLMDQALKWVLAVTLFYFAAVGRPIFAILVFLLITGLAAYAWKLSKQKAGLAWDLLLEKDQARMKVFYRMANMFTDVPHLKSSVKRRALLVKLLTSRIPLSRKTTYTYLYRITFARSGDYSGMYARLVVIGAIAIWMVPNIWVSIIVGILFLYLSGFQMITLWHHHRTIAWLDIYPVSFDQRKEELLKFLKQLLLFQTIVYIIVFTVQALWMGALLTATGGFLFSWLFTETFVRKRLI</sequence>
<dbReference type="EMBL" id="FTOC01000005">
    <property type="protein sequence ID" value="SIS47481.1"/>
    <property type="molecule type" value="Genomic_DNA"/>
</dbReference>
<feature type="transmembrane region" description="Helical" evidence="1">
    <location>
        <begin position="282"/>
        <end position="309"/>
    </location>
</feature>
<gene>
    <name evidence="2" type="ORF">SAMN05421687_10595</name>
</gene>
<dbReference type="InterPro" id="IPR010288">
    <property type="entry name" value="EcsB_ABC"/>
</dbReference>
<evidence type="ECO:0000313" key="3">
    <source>
        <dbReference type="Proteomes" id="UP000187608"/>
    </source>
</evidence>
<feature type="transmembrane region" description="Helical" evidence="1">
    <location>
        <begin position="354"/>
        <end position="383"/>
    </location>
</feature>
<evidence type="ECO:0000313" key="2">
    <source>
        <dbReference type="EMBL" id="SIS47481.1"/>
    </source>
</evidence>
<accession>A0A1N7JDY1</accession>
<feature type="transmembrane region" description="Helical" evidence="1">
    <location>
        <begin position="93"/>
        <end position="114"/>
    </location>
</feature>
<dbReference type="AlphaFoldDB" id="A0A1N7JDY1"/>
<dbReference type="Pfam" id="PF05975">
    <property type="entry name" value="EcsB"/>
    <property type="match status" value="1"/>
</dbReference>
<keyword evidence="1" id="KW-0812">Transmembrane</keyword>
<dbReference type="PIRSF" id="PIRSF037259">
    <property type="entry name" value="EcsB_ABC"/>
    <property type="match status" value="1"/>
</dbReference>
<dbReference type="GO" id="GO:0016020">
    <property type="term" value="C:membrane"/>
    <property type="evidence" value="ECO:0007669"/>
    <property type="project" value="InterPro"/>
</dbReference>
<dbReference type="Proteomes" id="UP000187608">
    <property type="component" value="Unassembled WGS sequence"/>
</dbReference>
<feature type="transmembrane region" description="Helical" evidence="1">
    <location>
        <begin position="14"/>
        <end position="35"/>
    </location>
</feature>
<protein>
    <submittedName>
        <fullName evidence="2">ABC-2 type transport system permease protein</fullName>
    </submittedName>
</protein>
<dbReference type="STRING" id="570947.SAMN05421687_10595"/>
<keyword evidence="1" id="KW-0472">Membrane</keyword>
<organism evidence="2 3">
    <name type="scientific">Salimicrobium flavidum</name>
    <dbReference type="NCBI Taxonomy" id="570947"/>
    <lineage>
        <taxon>Bacteria</taxon>
        <taxon>Bacillati</taxon>
        <taxon>Bacillota</taxon>
        <taxon>Bacilli</taxon>
        <taxon>Bacillales</taxon>
        <taxon>Bacillaceae</taxon>
        <taxon>Salimicrobium</taxon>
    </lineage>
</organism>
<keyword evidence="3" id="KW-1185">Reference proteome</keyword>